<gene>
    <name evidence="2" type="ORF">JOF47_001282</name>
</gene>
<keyword evidence="1" id="KW-0732">Signal</keyword>
<name>A0ABS4XBP3_9MICC</name>
<organism evidence="2 3">
    <name type="scientific">Paeniglutamicibacter kerguelensis</name>
    <dbReference type="NCBI Taxonomy" id="254788"/>
    <lineage>
        <taxon>Bacteria</taxon>
        <taxon>Bacillati</taxon>
        <taxon>Actinomycetota</taxon>
        <taxon>Actinomycetes</taxon>
        <taxon>Micrococcales</taxon>
        <taxon>Micrococcaceae</taxon>
        <taxon>Paeniglutamicibacter</taxon>
    </lineage>
</organism>
<feature type="chain" id="PRO_5046662628" description="Bacterial Ig domain-containing protein" evidence="1">
    <location>
        <begin position="29"/>
        <end position="272"/>
    </location>
</feature>
<keyword evidence="3" id="KW-1185">Reference proteome</keyword>
<reference evidence="2 3" key="1">
    <citation type="submission" date="2021-03" db="EMBL/GenBank/DDBJ databases">
        <title>Sequencing the genomes of 1000 actinobacteria strains.</title>
        <authorList>
            <person name="Klenk H.-P."/>
        </authorList>
    </citation>
    <scope>NUCLEOTIDE SEQUENCE [LARGE SCALE GENOMIC DNA]</scope>
    <source>
        <strain evidence="2 3">DSM 15797</strain>
    </source>
</reference>
<evidence type="ECO:0008006" key="4">
    <source>
        <dbReference type="Google" id="ProtNLM"/>
    </source>
</evidence>
<accession>A0ABS4XBP3</accession>
<evidence type="ECO:0000313" key="2">
    <source>
        <dbReference type="EMBL" id="MBP2385771.1"/>
    </source>
</evidence>
<dbReference type="EMBL" id="JAGIOF010000001">
    <property type="protein sequence ID" value="MBP2385771.1"/>
    <property type="molecule type" value="Genomic_DNA"/>
</dbReference>
<feature type="signal peptide" evidence="1">
    <location>
        <begin position="1"/>
        <end position="28"/>
    </location>
</feature>
<comment type="caution">
    <text evidence="2">The sequence shown here is derived from an EMBL/GenBank/DDBJ whole genome shotgun (WGS) entry which is preliminary data.</text>
</comment>
<sequence>MSRRIFAPLLALTMSAGLVIGGTLPANAAPVAPTAAVQAAKPAPHKVAISKIKTAKVNKKTKKATVKPSVKSSGKVKVSSSKITVKQGKKTVAKNVSSAKLKAGKYSVTTTAKYKTWTSKTTSKAVTTKKLVAKKGSNVAVTCKFKNSVSDVAPLGFFTGDPADKDGVEILLVTTTCTGGFDGSFEVHGISAPATEGNIALEAAGYYGWDSAVDPGGNLGAFVPEKAGETAKLNVLSPKDLYKSTNTVQKTTSKVWSKEQTKTMKQTLTVKK</sequence>
<evidence type="ECO:0000313" key="3">
    <source>
        <dbReference type="Proteomes" id="UP001296993"/>
    </source>
</evidence>
<evidence type="ECO:0000256" key="1">
    <source>
        <dbReference type="SAM" id="SignalP"/>
    </source>
</evidence>
<dbReference type="Proteomes" id="UP001296993">
    <property type="component" value="Unassembled WGS sequence"/>
</dbReference>
<protein>
    <recommendedName>
        <fullName evidence="4">Bacterial Ig domain-containing protein</fullName>
    </recommendedName>
</protein>
<dbReference type="RefSeq" id="WP_209996684.1">
    <property type="nucleotide sequence ID" value="NZ_BAAAJY010000003.1"/>
</dbReference>
<proteinExistence type="predicted"/>